<sequence>MELLEGVGSHGGGMSDLAWMPSATSCELISCGADGKLMVTDPACATTRLLGKNETAKLTCLAVHPAGKNLAVGDDANFVKVFKMPSGEFDKVATRFSLPVRAVAFSPSGTSIAAAGDDDGIKLVNIADSKVFRTLKAGPYTRALAYECDGKFLASVSASGLLQIWDTTTGTAFSLPKAAPKVDFASPARCGLAWHPDGSLLALSDMSNGITLYEKLSWDPIMHLDGHTAPMNSLEFSPNGLYIASASQDNELIVWDVSQRSVLAKCKTAAVLSAMAWHPSKDENILTGISEDGCISLWRGVIPEHLPGPANMDDPAPRVEAQDDCDDTADVDGHGDLDMSTSPAEYSGGAKDTGAVSGDTAGSLDHAPRIRQQPKSMHQQRPLQRMPKLPKLQGPIQPGSTPTGEGKRRWLAYNVSGCISSREDDGFCVVEVSFHDTSRHRKRVPLLNDFYHFSMASLGAKGALFASTSNADAPSMVMYRPFESWAPNSDWTVGLPAGEETCAVAAGESLCALATSRQLLRVFSAAGLQLSITSIPGRVVAMAAHGNMVVVVWHSGMPAQDGHQSLAYSVYRVDVQELVQNGTLCLSPLSSLTWIGFSEEGILATYDSLGVMRLRSSLYGGSWVPMFEVSKACSENQTCWPVGVSASEIYCIISPAGTSGPQVVPRPVLSVLPLHIPVVAVDIASSQLEAEALRLNICVAHMQDIQGSRDEPEEDIEAAQRDADKALLRVFHAALKAEKVARALEVAAQLALPASLQGALKLATHHRATALAERIQCLIEEASSHDEPDVYTAMRYPRDLTGFSQRETMAEVGSNPIPMMKTCL</sequence>
<dbReference type="SUPFAM" id="SSF50978">
    <property type="entry name" value="WD40 repeat-like"/>
    <property type="match status" value="1"/>
</dbReference>
<feature type="compositionally biased region" description="Polar residues" evidence="6">
    <location>
        <begin position="373"/>
        <end position="382"/>
    </location>
</feature>
<evidence type="ECO:0000259" key="9">
    <source>
        <dbReference type="Pfam" id="PF24817"/>
    </source>
</evidence>
<keyword evidence="4" id="KW-0539">Nucleus</keyword>
<proteinExistence type="predicted"/>
<evidence type="ECO:0008006" key="12">
    <source>
        <dbReference type="Google" id="ProtNLM"/>
    </source>
</evidence>
<comment type="caution">
    <text evidence="10">The sequence shown here is derived from an EMBL/GenBank/DDBJ whole genome shotgun (WGS) entry which is preliminary data.</text>
</comment>
<evidence type="ECO:0000256" key="4">
    <source>
        <dbReference type="ARBA" id="ARBA00023242"/>
    </source>
</evidence>
<feature type="region of interest" description="Disordered" evidence="6">
    <location>
        <begin position="306"/>
        <end position="382"/>
    </location>
</feature>
<name>A0ABR2YVG0_9CHLO</name>
<keyword evidence="11" id="KW-1185">Reference proteome</keyword>
<evidence type="ECO:0000256" key="5">
    <source>
        <dbReference type="PROSITE-ProRule" id="PRU00221"/>
    </source>
</evidence>
<gene>
    <name evidence="10" type="ORF">WJX75_005034</name>
</gene>
<dbReference type="SMART" id="SM00320">
    <property type="entry name" value="WD40"/>
    <property type="match status" value="7"/>
</dbReference>
<protein>
    <recommendedName>
        <fullName evidence="12">WD40 repeat-like protein</fullName>
    </recommendedName>
</protein>
<organism evidence="10 11">
    <name type="scientific">Coccomyxa subellipsoidea</name>
    <dbReference type="NCBI Taxonomy" id="248742"/>
    <lineage>
        <taxon>Eukaryota</taxon>
        <taxon>Viridiplantae</taxon>
        <taxon>Chlorophyta</taxon>
        <taxon>core chlorophytes</taxon>
        <taxon>Trebouxiophyceae</taxon>
        <taxon>Trebouxiophyceae incertae sedis</taxon>
        <taxon>Coccomyxaceae</taxon>
        <taxon>Coccomyxa</taxon>
    </lineage>
</organism>
<dbReference type="PANTHER" id="PTHR19932">
    <property type="entry name" value="WD REPEAT AND HMG-BOX DNA BINDING PROTEIN"/>
    <property type="match status" value="1"/>
</dbReference>
<dbReference type="PROSITE" id="PS50082">
    <property type="entry name" value="WD_REPEATS_2"/>
    <property type="match status" value="1"/>
</dbReference>
<accession>A0ABR2YVG0</accession>
<dbReference type="EMBL" id="JALJOT010000004">
    <property type="protein sequence ID" value="KAK9915847.1"/>
    <property type="molecule type" value="Genomic_DNA"/>
</dbReference>
<feature type="domain" description="WDHD1 first WD40" evidence="9">
    <location>
        <begin position="10"/>
        <end position="294"/>
    </location>
</feature>
<evidence type="ECO:0000256" key="3">
    <source>
        <dbReference type="ARBA" id="ARBA00022737"/>
    </source>
</evidence>
<evidence type="ECO:0000313" key="10">
    <source>
        <dbReference type="EMBL" id="KAK9915847.1"/>
    </source>
</evidence>
<comment type="subcellular location">
    <subcellularLocation>
        <location evidence="1">Nucleus</location>
    </subcellularLocation>
</comment>
<dbReference type="Pfam" id="PF24817">
    <property type="entry name" value="WD40_WDHD1_1st"/>
    <property type="match status" value="1"/>
</dbReference>
<feature type="domain" description="WDHD1/CFT4 second beta-propeller" evidence="7">
    <location>
        <begin position="395"/>
        <end position="678"/>
    </location>
</feature>
<keyword evidence="3" id="KW-0677">Repeat</keyword>
<dbReference type="Pfam" id="PF12341">
    <property type="entry name" value="Mcl1_mid"/>
    <property type="match status" value="1"/>
</dbReference>
<dbReference type="PANTHER" id="PTHR19932:SF10">
    <property type="entry name" value="WD REPEAT AND HMG-BOX DNA-BINDING PROTEIN 1"/>
    <property type="match status" value="1"/>
</dbReference>
<dbReference type="PROSITE" id="PS00678">
    <property type="entry name" value="WD_REPEATS_1"/>
    <property type="match status" value="1"/>
</dbReference>
<dbReference type="InterPro" id="IPR057646">
    <property type="entry name" value="WD40_WDHD1_1st"/>
</dbReference>
<keyword evidence="2 5" id="KW-0853">WD repeat</keyword>
<dbReference type="Gene3D" id="2.130.10.10">
    <property type="entry name" value="YVTN repeat-like/Quinoprotein amine dehydrogenase"/>
    <property type="match status" value="2"/>
</dbReference>
<evidence type="ECO:0000313" key="11">
    <source>
        <dbReference type="Proteomes" id="UP001491310"/>
    </source>
</evidence>
<dbReference type="InterPro" id="IPR036322">
    <property type="entry name" value="WD40_repeat_dom_sf"/>
</dbReference>
<dbReference type="InterPro" id="IPR022100">
    <property type="entry name" value="WDHD1/CFT4_beta-prop_2nd"/>
</dbReference>
<dbReference type="InterPro" id="IPR001680">
    <property type="entry name" value="WD40_rpt"/>
</dbReference>
<feature type="repeat" description="WD" evidence="5">
    <location>
        <begin position="224"/>
        <end position="265"/>
    </location>
</feature>
<feature type="domain" description="WDHD1/CFT4 helical bundle" evidence="8">
    <location>
        <begin position="686"/>
        <end position="781"/>
    </location>
</feature>
<reference evidence="10 11" key="1">
    <citation type="journal article" date="2024" name="Nat. Commun.">
        <title>Phylogenomics reveals the evolutionary origins of lichenization in chlorophyte algae.</title>
        <authorList>
            <person name="Puginier C."/>
            <person name="Libourel C."/>
            <person name="Otte J."/>
            <person name="Skaloud P."/>
            <person name="Haon M."/>
            <person name="Grisel S."/>
            <person name="Petersen M."/>
            <person name="Berrin J.G."/>
            <person name="Delaux P.M."/>
            <person name="Dal Grande F."/>
            <person name="Keller J."/>
        </authorList>
    </citation>
    <scope>NUCLEOTIDE SEQUENCE [LARGE SCALE GENOMIC DNA]</scope>
    <source>
        <strain evidence="10 11">SAG 216-7</strain>
    </source>
</reference>
<evidence type="ECO:0000256" key="6">
    <source>
        <dbReference type="SAM" id="MobiDB-lite"/>
    </source>
</evidence>
<evidence type="ECO:0000256" key="1">
    <source>
        <dbReference type="ARBA" id="ARBA00004123"/>
    </source>
</evidence>
<dbReference type="Proteomes" id="UP001491310">
    <property type="component" value="Unassembled WGS sequence"/>
</dbReference>
<dbReference type="InterPro" id="IPR048591">
    <property type="entry name" value="WDHD1/CFT4_hel"/>
</dbReference>
<dbReference type="InterPro" id="IPR019775">
    <property type="entry name" value="WD40_repeat_CS"/>
</dbReference>
<dbReference type="InterPro" id="IPR015943">
    <property type="entry name" value="WD40/YVTN_repeat-like_dom_sf"/>
</dbReference>
<evidence type="ECO:0000259" key="7">
    <source>
        <dbReference type="Pfam" id="PF12341"/>
    </source>
</evidence>
<dbReference type="PROSITE" id="PS50294">
    <property type="entry name" value="WD_REPEATS_REGION"/>
    <property type="match status" value="1"/>
</dbReference>
<dbReference type="Pfam" id="PF20946">
    <property type="entry name" value="Ctf4_C"/>
    <property type="match status" value="1"/>
</dbReference>
<evidence type="ECO:0000256" key="2">
    <source>
        <dbReference type="ARBA" id="ARBA00022574"/>
    </source>
</evidence>
<evidence type="ECO:0000259" key="8">
    <source>
        <dbReference type="Pfam" id="PF20946"/>
    </source>
</evidence>